<dbReference type="OMA" id="MCILWLL"/>
<evidence type="ECO:0000313" key="2">
    <source>
        <dbReference type="EMBL" id="VDM57138.1"/>
    </source>
</evidence>
<accession>A0A0R3PLD3</accession>
<keyword evidence="1" id="KW-1133">Transmembrane helix</keyword>
<evidence type="ECO:0000313" key="3">
    <source>
        <dbReference type="Proteomes" id="UP000267027"/>
    </source>
</evidence>
<organism evidence="4">
    <name type="scientific">Angiostrongylus costaricensis</name>
    <name type="common">Nematode worm</name>
    <dbReference type="NCBI Taxonomy" id="334426"/>
    <lineage>
        <taxon>Eukaryota</taxon>
        <taxon>Metazoa</taxon>
        <taxon>Ecdysozoa</taxon>
        <taxon>Nematoda</taxon>
        <taxon>Chromadorea</taxon>
        <taxon>Rhabditida</taxon>
        <taxon>Rhabditina</taxon>
        <taxon>Rhabditomorpha</taxon>
        <taxon>Strongyloidea</taxon>
        <taxon>Metastrongylidae</taxon>
        <taxon>Angiostrongylus</taxon>
    </lineage>
</organism>
<proteinExistence type="predicted"/>
<keyword evidence="1" id="KW-0472">Membrane</keyword>
<keyword evidence="3" id="KW-1185">Reference proteome</keyword>
<keyword evidence="1" id="KW-0812">Transmembrane</keyword>
<dbReference type="AlphaFoldDB" id="A0A0R3PLD3"/>
<feature type="transmembrane region" description="Helical" evidence="1">
    <location>
        <begin position="32"/>
        <end position="54"/>
    </location>
</feature>
<feature type="transmembrane region" description="Helical" evidence="1">
    <location>
        <begin position="227"/>
        <end position="252"/>
    </location>
</feature>
<evidence type="ECO:0000256" key="1">
    <source>
        <dbReference type="SAM" id="Phobius"/>
    </source>
</evidence>
<dbReference type="WBParaSite" id="ACOC_0000555201-mRNA-1">
    <property type="protein sequence ID" value="ACOC_0000555201-mRNA-1"/>
    <property type="gene ID" value="ACOC_0000555201"/>
</dbReference>
<reference evidence="4" key="1">
    <citation type="submission" date="2017-02" db="UniProtKB">
        <authorList>
            <consortium name="WormBaseParasite"/>
        </authorList>
    </citation>
    <scope>IDENTIFICATION</scope>
</reference>
<name>A0A0R3PLD3_ANGCS</name>
<feature type="transmembrane region" description="Helical" evidence="1">
    <location>
        <begin position="192"/>
        <end position="215"/>
    </location>
</feature>
<protein>
    <submittedName>
        <fullName evidence="4">MARVEL domain-containing protein</fullName>
    </submittedName>
</protein>
<reference evidence="2 3" key="2">
    <citation type="submission" date="2018-11" db="EMBL/GenBank/DDBJ databases">
        <authorList>
            <consortium name="Pathogen Informatics"/>
        </authorList>
    </citation>
    <scope>NUCLEOTIDE SEQUENCE [LARGE SCALE GENOMIC DNA]</scope>
    <source>
        <strain evidence="2 3">Costa Rica</strain>
    </source>
</reference>
<evidence type="ECO:0000313" key="4">
    <source>
        <dbReference type="WBParaSite" id="ACOC_0000555201-mRNA-1"/>
    </source>
</evidence>
<feature type="transmembrane region" description="Helical" evidence="1">
    <location>
        <begin position="160"/>
        <end position="180"/>
    </location>
</feature>
<sequence>MDVSNDFPGLDNEASLMNLSPTCFIAPKATGIVSLILQFALLITSVLVVLFFFYHVGGYEYMSWNENSTILEPIPHSKPLDSSATLAVELLQPKEVPNVGTINATHVQDDTLTKSPNSKLEFTTNTSTFLNIEQVPNTTVYLKFMDAILDMLELIRISTLVYVGICVLWLVSIAFLLLSIKYEVLDMVSLNAVFLTVATMYAFAHALFIAVLLYYQRDLPWRTMAIVIGSAVILTFTAILGAVALALVIGWYRYIVYMNDTDKCYCLHFVVNRIKRIKRTPQQVEQEYAIPNATRQNDLPYMNDQPVNNFTTF</sequence>
<dbReference type="Proteomes" id="UP000267027">
    <property type="component" value="Unassembled WGS sequence"/>
</dbReference>
<dbReference type="EMBL" id="UYYA01003878">
    <property type="protein sequence ID" value="VDM57138.1"/>
    <property type="molecule type" value="Genomic_DNA"/>
</dbReference>
<dbReference type="OrthoDB" id="5832583at2759"/>
<gene>
    <name evidence="2" type="ORF">ACOC_LOCUS5553</name>
</gene>